<dbReference type="GeneID" id="104604156"/>
<evidence type="ECO:0000313" key="4">
    <source>
        <dbReference type="RefSeq" id="XP_010266714.1"/>
    </source>
</evidence>
<dbReference type="OMA" id="FLYIAKV"/>
<dbReference type="KEGG" id="nnu:104604156"/>
<gene>
    <name evidence="3 4 5" type="primary">LOC104604156</name>
</gene>
<dbReference type="eggNOG" id="ENOG502S2D4">
    <property type="taxonomic scope" value="Eukaryota"/>
</dbReference>
<dbReference type="AlphaFoldDB" id="A0A1U8AU71"/>
<dbReference type="RefSeq" id="XP_010266715.1">
    <property type="nucleotide sequence ID" value="XM_010268413.2"/>
</dbReference>
<dbReference type="RefSeq" id="XP_010266713.1">
    <property type="nucleotide sequence ID" value="XM_010268411.2"/>
</dbReference>
<keyword evidence="1" id="KW-1133">Transmembrane helix</keyword>
<keyword evidence="2" id="KW-1185">Reference proteome</keyword>
<keyword evidence="1" id="KW-0472">Membrane</keyword>
<protein>
    <submittedName>
        <fullName evidence="3 4">Uncharacterized protein LOC104604156</fullName>
    </submittedName>
</protein>
<evidence type="ECO:0000313" key="2">
    <source>
        <dbReference type="Proteomes" id="UP000189703"/>
    </source>
</evidence>
<organism evidence="2 4">
    <name type="scientific">Nelumbo nucifera</name>
    <name type="common">Sacred lotus</name>
    <dbReference type="NCBI Taxonomy" id="4432"/>
    <lineage>
        <taxon>Eukaryota</taxon>
        <taxon>Viridiplantae</taxon>
        <taxon>Streptophyta</taxon>
        <taxon>Embryophyta</taxon>
        <taxon>Tracheophyta</taxon>
        <taxon>Spermatophyta</taxon>
        <taxon>Magnoliopsida</taxon>
        <taxon>Proteales</taxon>
        <taxon>Nelumbonaceae</taxon>
        <taxon>Nelumbo</taxon>
    </lineage>
</organism>
<dbReference type="OrthoDB" id="1932454at2759"/>
<reference evidence="3 4" key="1">
    <citation type="submission" date="2025-04" db="UniProtKB">
        <authorList>
            <consortium name="RefSeq"/>
        </authorList>
    </citation>
    <scope>IDENTIFICATION</scope>
</reference>
<keyword evidence="1" id="KW-0812">Transmembrane</keyword>
<proteinExistence type="predicted"/>
<evidence type="ECO:0000256" key="1">
    <source>
        <dbReference type="SAM" id="Phobius"/>
    </source>
</evidence>
<accession>A0A1U8AU71</accession>
<dbReference type="PANTHER" id="PTHR36396">
    <property type="entry name" value="MALTASE-GLUCOAMYLASE, INTESTINAL PROTEIN"/>
    <property type="match status" value="1"/>
</dbReference>
<evidence type="ECO:0000313" key="3">
    <source>
        <dbReference type="RefSeq" id="XP_010266713.1"/>
    </source>
</evidence>
<feature type="transmembrane region" description="Helical" evidence="1">
    <location>
        <begin position="136"/>
        <end position="160"/>
    </location>
</feature>
<name>A0A1U8AU71_NELNU</name>
<sequence length="174" mass="19014">MAQEEIEKNIVPPLCRPPPFLEVLCKSSGIVRRFAAGTEAVFALSLINRKLGPGVPLALHIEAIKEGEEPVGFGPNSLLVDYGEGWRLQTVTEAEEGPEMGRGSLPALKQIPTVIRSERLDTAKQSTSVSTPPITLLYIGKIFLAFIFIFILGAILTLFLESLPRLILIITSFM</sequence>
<dbReference type="RefSeq" id="XP_010266714.1">
    <property type="nucleotide sequence ID" value="XM_010268412.2"/>
</dbReference>
<dbReference type="PANTHER" id="PTHR36396:SF1">
    <property type="entry name" value="MALTASE-GLUCOAMYLASE, INTESTINAL PROTEIN"/>
    <property type="match status" value="1"/>
</dbReference>
<evidence type="ECO:0000313" key="5">
    <source>
        <dbReference type="RefSeq" id="XP_010266715.1"/>
    </source>
</evidence>
<dbReference type="Proteomes" id="UP000189703">
    <property type="component" value="Unplaced"/>
</dbReference>